<protein>
    <submittedName>
        <fullName evidence="1">DUF2946 domain-containing protein</fullName>
    </submittedName>
</protein>
<dbReference type="Proteomes" id="UP001444146">
    <property type="component" value="Unassembled WGS sequence"/>
</dbReference>
<proteinExistence type="predicted"/>
<keyword evidence="2" id="KW-1185">Reference proteome</keyword>
<reference evidence="1 2" key="1">
    <citation type="submission" date="2024-01" db="EMBL/GenBank/DDBJ databases">
        <title>Pseudocitrobacter sp. Endophytic strain Cyp-38L.</title>
        <authorList>
            <person name="Amer M.A."/>
            <person name="Hamed S.M."/>
        </authorList>
    </citation>
    <scope>NUCLEOTIDE SEQUENCE [LARGE SCALE GENOMIC DNA]</scope>
    <source>
        <strain evidence="1 2">Cyp38S</strain>
    </source>
</reference>
<dbReference type="RefSeq" id="WP_347794012.1">
    <property type="nucleotide sequence ID" value="NZ_JAYMYY010000001.1"/>
</dbReference>
<name>A0ABV0HH24_9ENTR</name>
<evidence type="ECO:0000313" key="1">
    <source>
        <dbReference type="EMBL" id="MEO3989568.1"/>
    </source>
</evidence>
<accession>A0ABV0HH24</accession>
<organism evidence="1 2">
    <name type="scientific">Pseudocitrobacter cyperus</name>
    <dbReference type="NCBI Taxonomy" id="3112843"/>
    <lineage>
        <taxon>Bacteria</taxon>
        <taxon>Pseudomonadati</taxon>
        <taxon>Pseudomonadota</taxon>
        <taxon>Gammaproteobacteria</taxon>
        <taxon>Enterobacterales</taxon>
        <taxon>Enterobacteriaceae</taxon>
        <taxon>Pseudocitrobacter</taxon>
    </lineage>
</organism>
<sequence>MLLLAFGLWFIQCQVVIASHDCPLTPTGEVAMIQHMDHQMSPHDSPTNMSLCGQHCVPDSAQKTLDNTSLLAIPVVMALAVVMPSCVGREEEAWSLTPPAAGPPATIRFCRFRE</sequence>
<dbReference type="EMBL" id="JAYMYY010000001">
    <property type="protein sequence ID" value="MEO3989568.1"/>
    <property type="molecule type" value="Genomic_DNA"/>
</dbReference>
<comment type="caution">
    <text evidence="1">The sequence shown here is derived from an EMBL/GenBank/DDBJ whole genome shotgun (WGS) entry which is preliminary data.</text>
</comment>
<evidence type="ECO:0000313" key="2">
    <source>
        <dbReference type="Proteomes" id="UP001444146"/>
    </source>
</evidence>
<gene>
    <name evidence="1" type="ORF">VSR74_07045</name>
</gene>